<dbReference type="Pfam" id="PF00135">
    <property type="entry name" value="COesterase"/>
    <property type="match status" value="1"/>
</dbReference>
<keyword evidence="5" id="KW-0732">Signal</keyword>
<dbReference type="InterPro" id="IPR019826">
    <property type="entry name" value="Carboxylesterase_B_AS"/>
</dbReference>
<evidence type="ECO:0000256" key="4">
    <source>
        <dbReference type="ARBA" id="ARBA00023180"/>
    </source>
</evidence>
<dbReference type="InterPro" id="IPR002018">
    <property type="entry name" value="CarbesteraseB"/>
</dbReference>
<evidence type="ECO:0000259" key="6">
    <source>
        <dbReference type="Pfam" id="PF00135"/>
    </source>
</evidence>
<dbReference type="Gene3D" id="3.40.50.1820">
    <property type="entry name" value="alpha/beta hydrolase"/>
    <property type="match status" value="1"/>
</dbReference>
<evidence type="ECO:0000256" key="3">
    <source>
        <dbReference type="ARBA" id="ARBA00022801"/>
    </source>
</evidence>
<dbReference type="PROSITE" id="PS00122">
    <property type="entry name" value="CARBOXYLESTERASE_B_1"/>
    <property type="match status" value="1"/>
</dbReference>
<sequence length="584" mass="65338">MFRKMYYVLLVLVKCLMMSNAENITRPTVQLSFGSVKGWRMESNVSNGTYMNVFRGIPYAQPPIGSLRFKAPEPVQNFIEEKDLSQADWPPCPQRIGGYGATTNYSEDCLILNIYTPEMAKSGDILPVMFWIHGGALSSGSSSMFAPDFLVEKNIIFVSINYRVGALGFLNLETDDVPGNAGLKDQNLALQWVKREISNFGGDPAKVTIFGESAGSTCVSFHYISPRSQGLFSKAICESGNAFSETTFLETGYLDRAIALSNKLNCTDKSGSVNLTCMQNVNVDDIVTYQDLSLSDEYTIPGNNIVFTATPEKISNTAILTDTPQNMLNNLIKSNCTRIPLIMGINHDEGTVNVQGNSSFYSELPSKLQYFIPTAIRLKKSSDEIKSNIASIYKYYFNNTVPSLSNLDGYIKIYGDKMFGVCTSVFARKLINFNQIYLYHFDFIGNFTQNRYPGMNIANKVGHGDELNYLFYTQSLNQTAIPENSTTKTTLRRIVKMWTDFANYGNPTLDATKDTVLNGFKWTPISKDSISYMRVTQDLKMISENFLEDEVTFWNNIDTINSNCSKLSISLVCLVCSLVFILKI</sequence>
<feature type="domain" description="Carboxylesterase type B" evidence="6">
    <location>
        <begin position="27"/>
        <end position="554"/>
    </location>
</feature>
<organism evidence="7">
    <name type="scientific">Clastoptera arizonana</name>
    <name type="common">Arizona spittle bug</name>
    <dbReference type="NCBI Taxonomy" id="38151"/>
    <lineage>
        <taxon>Eukaryota</taxon>
        <taxon>Metazoa</taxon>
        <taxon>Ecdysozoa</taxon>
        <taxon>Arthropoda</taxon>
        <taxon>Hexapoda</taxon>
        <taxon>Insecta</taxon>
        <taxon>Pterygota</taxon>
        <taxon>Neoptera</taxon>
        <taxon>Paraneoptera</taxon>
        <taxon>Hemiptera</taxon>
        <taxon>Auchenorrhyncha</taxon>
        <taxon>Cercopoidea</taxon>
        <taxon>Clastopteridae</taxon>
        <taxon>Clastoptera</taxon>
    </lineage>
</organism>
<keyword evidence="3 5" id="KW-0378">Hydrolase</keyword>
<proteinExistence type="inferred from homology"/>
<comment type="similarity">
    <text evidence="1 5">Belongs to the type-B carboxylesterase/lipase family.</text>
</comment>
<protein>
    <recommendedName>
        <fullName evidence="5">Carboxylic ester hydrolase</fullName>
        <ecNumber evidence="5">3.1.1.-</ecNumber>
    </recommendedName>
</protein>
<evidence type="ECO:0000313" key="7">
    <source>
        <dbReference type="EMBL" id="JAS19266.1"/>
    </source>
</evidence>
<accession>A0A1B6D0Q7</accession>
<dbReference type="GO" id="GO:0052689">
    <property type="term" value="F:carboxylic ester hydrolase activity"/>
    <property type="evidence" value="ECO:0007669"/>
    <property type="project" value="UniProtKB-KW"/>
</dbReference>
<dbReference type="EC" id="3.1.1.-" evidence="5"/>
<dbReference type="AlphaFoldDB" id="A0A1B6D0Q7"/>
<dbReference type="InterPro" id="IPR029058">
    <property type="entry name" value="AB_hydrolase_fold"/>
</dbReference>
<dbReference type="SUPFAM" id="SSF53474">
    <property type="entry name" value="alpha/beta-Hydrolases"/>
    <property type="match status" value="1"/>
</dbReference>
<gene>
    <name evidence="7" type="ORF">g.9469</name>
</gene>
<reference evidence="7" key="1">
    <citation type="submission" date="2015-12" db="EMBL/GenBank/DDBJ databases">
        <title>De novo transcriptome assembly of four potential Pierce s Disease insect vectors from Arizona vineyards.</title>
        <authorList>
            <person name="Tassone E.E."/>
        </authorList>
    </citation>
    <scope>NUCLEOTIDE SEQUENCE</scope>
</reference>
<name>A0A1B6D0Q7_9HEMI</name>
<evidence type="ECO:0000256" key="2">
    <source>
        <dbReference type="ARBA" id="ARBA00022487"/>
    </source>
</evidence>
<dbReference type="PANTHER" id="PTHR11559">
    <property type="entry name" value="CARBOXYLESTERASE"/>
    <property type="match status" value="1"/>
</dbReference>
<dbReference type="EMBL" id="GEDC01018032">
    <property type="protein sequence ID" value="JAS19266.1"/>
    <property type="molecule type" value="Transcribed_RNA"/>
</dbReference>
<keyword evidence="2" id="KW-0719">Serine esterase</keyword>
<feature type="chain" id="PRO_5008447151" description="Carboxylic ester hydrolase" evidence="5">
    <location>
        <begin position="22"/>
        <end position="584"/>
    </location>
</feature>
<evidence type="ECO:0000256" key="5">
    <source>
        <dbReference type="RuleBase" id="RU361235"/>
    </source>
</evidence>
<evidence type="ECO:0000256" key="1">
    <source>
        <dbReference type="ARBA" id="ARBA00005964"/>
    </source>
</evidence>
<feature type="signal peptide" evidence="5">
    <location>
        <begin position="1"/>
        <end position="21"/>
    </location>
</feature>
<keyword evidence="4" id="KW-0325">Glycoprotein</keyword>
<dbReference type="InterPro" id="IPR050309">
    <property type="entry name" value="Type-B_Carboxylest/Lipase"/>
</dbReference>